<keyword evidence="3" id="KW-1185">Reference proteome</keyword>
<comment type="caution">
    <text evidence="2">The sequence shown here is derived from an EMBL/GenBank/DDBJ whole genome shotgun (WGS) entry which is preliminary data.</text>
</comment>
<proteinExistence type="predicted"/>
<evidence type="ECO:0000313" key="3">
    <source>
        <dbReference type="Proteomes" id="UP000403266"/>
    </source>
</evidence>
<accession>A0A5N7MJH6</accession>
<dbReference type="AlphaFoldDB" id="A0A5N7MJH6"/>
<dbReference type="Proteomes" id="UP000403266">
    <property type="component" value="Unassembled WGS sequence"/>
</dbReference>
<evidence type="ECO:0000313" key="2">
    <source>
        <dbReference type="EMBL" id="MPR26559.1"/>
    </source>
</evidence>
<evidence type="ECO:0000256" key="1">
    <source>
        <dbReference type="SAM" id="MobiDB-lite"/>
    </source>
</evidence>
<dbReference type="InterPro" id="IPR010710">
    <property type="entry name" value="DUF1289"/>
</dbReference>
<dbReference type="PANTHER" id="PTHR35175">
    <property type="entry name" value="DUF1289 DOMAIN-CONTAINING PROTEIN"/>
    <property type="match status" value="1"/>
</dbReference>
<dbReference type="EMBL" id="VOSK01000053">
    <property type="protein sequence ID" value="MPR26559.1"/>
    <property type="molecule type" value="Genomic_DNA"/>
</dbReference>
<gene>
    <name evidence="2" type="ORF">FS320_15370</name>
</gene>
<dbReference type="PANTHER" id="PTHR35175:SF2">
    <property type="entry name" value="DUF1289 DOMAIN-CONTAINING PROTEIN"/>
    <property type="match status" value="1"/>
</dbReference>
<name>A0A5N7MJH6_9HYPH</name>
<dbReference type="Pfam" id="PF06945">
    <property type="entry name" value="DUF1289"/>
    <property type="match status" value="1"/>
</dbReference>
<sequence>MKKDNPCISVCEFDGRTGWCLGCGRTIPEIWEWRKLTPYRRTALLRELPRRVKQVRMEGQQPSPKGGKRRNLLPAGSSSPTA</sequence>
<reference evidence="2 3" key="1">
    <citation type="journal article" date="2019" name="Syst. Appl. Microbiol.">
        <title>Microvirga tunisiensis sp. nov., a root nodule symbiotic bacterium isolated from Lupinus micranthus and L. luteus grown in Northern Tunisia.</title>
        <authorList>
            <person name="Msaddak A."/>
            <person name="Rejili M."/>
            <person name="Duran D."/>
            <person name="Mars M."/>
            <person name="Palacios J.M."/>
            <person name="Ruiz-Argueso T."/>
            <person name="Rey L."/>
            <person name="Imperial J."/>
        </authorList>
    </citation>
    <scope>NUCLEOTIDE SEQUENCE [LARGE SCALE GENOMIC DNA]</scope>
    <source>
        <strain evidence="2 3">Lmie10</strain>
    </source>
</reference>
<feature type="region of interest" description="Disordered" evidence="1">
    <location>
        <begin position="53"/>
        <end position="82"/>
    </location>
</feature>
<protein>
    <submittedName>
        <fullName evidence="2">DUF1289 domain-containing protein</fullName>
    </submittedName>
</protein>
<organism evidence="2 3">
    <name type="scientific">Microvirga tunisiensis</name>
    <dbReference type="NCBI Taxonomy" id="2108360"/>
    <lineage>
        <taxon>Bacteria</taxon>
        <taxon>Pseudomonadati</taxon>
        <taxon>Pseudomonadota</taxon>
        <taxon>Alphaproteobacteria</taxon>
        <taxon>Hyphomicrobiales</taxon>
        <taxon>Methylobacteriaceae</taxon>
        <taxon>Microvirga</taxon>
    </lineage>
</organism>